<evidence type="ECO:0000313" key="5">
    <source>
        <dbReference type="EMBL" id="CAH0373063.1"/>
    </source>
</evidence>
<protein>
    <recommendedName>
        <fullName evidence="3">U-box domain-containing protein</fullName>
    </recommendedName>
</protein>
<dbReference type="SUPFAM" id="SSF57850">
    <property type="entry name" value="RING/U-box"/>
    <property type="match status" value="1"/>
</dbReference>
<dbReference type="Gene3D" id="3.30.40.10">
    <property type="entry name" value="Zinc/RING finger domain, C3HC4 (zinc finger)"/>
    <property type="match status" value="1"/>
</dbReference>
<accession>A0A7S4A4Q9</accession>
<evidence type="ECO:0000256" key="2">
    <source>
        <dbReference type="SAM" id="MobiDB-lite"/>
    </source>
</evidence>
<reference evidence="5" key="2">
    <citation type="submission" date="2021-11" db="EMBL/GenBank/DDBJ databases">
        <authorList>
            <consortium name="Genoscope - CEA"/>
            <person name="William W."/>
        </authorList>
    </citation>
    <scope>NUCLEOTIDE SEQUENCE</scope>
</reference>
<dbReference type="AlphaFoldDB" id="A0A7S4A4Q9"/>
<dbReference type="Pfam" id="PF04564">
    <property type="entry name" value="U-box"/>
    <property type="match status" value="1"/>
</dbReference>
<dbReference type="SMART" id="SM00671">
    <property type="entry name" value="SEL1"/>
    <property type="match status" value="3"/>
</dbReference>
<dbReference type="InterPro" id="IPR006597">
    <property type="entry name" value="Sel1-like"/>
</dbReference>
<keyword evidence="6" id="KW-1185">Reference proteome</keyword>
<comment type="similarity">
    <text evidence="1">Belongs to the sel-1 family.</text>
</comment>
<dbReference type="Proteomes" id="UP000789595">
    <property type="component" value="Unassembled WGS sequence"/>
</dbReference>
<dbReference type="OrthoDB" id="188553at2759"/>
<evidence type="ECO:0000256" key="1">
    <source>
        <dbReference type="ARBA" id="ARBA00038101"/>
    </source>
</evidence>
<dbReference type="InterPro" id="IPR013083">
    <property type="entry name" value="Znf_RING/FYVE/PHD"/>
</dbReference>
<dbReference type="InterPro" id="IPR050767">
    <property type="entry name" value="Sel1_AlgK"/>
</dbReference>
<dbReference type="Pfam" id="PF08238">
    <property type="entry name" value="Sel1"/>
    <property type="match status" value="2"/>
</dbReference>
<dbReference type="PANTHER" id="PTHR11102:SF160">
    <property type="entry name" value="ERAD-ASSOCIATED E3 UBIQUITIN-PROTEIN LIGASE COMPONENT HRD3"/>
    <property type="match status" value="1"/>
</dbReference>
<organism evidence="4">
    <name type="scientific">Pelagomonas calceolata</name>
    <dbReference type="NCBI Taxonomy" id="35677"/>
    <lineage>
        <taxon>Eukaryota</taxon>
        <taxon>Sar</taxon>
        <taxon>Stramenopiles</taxon>
        <taxon>Ochrophyta</taxon>
        <taxon>Pelagophyceae</taxon>
        <taxon>Pelagomonadales</taxon>
        <taxon>Pelagomonadaceae</taxon>
        <taxon>Pelagomonas</taxon>
    </lineage>
</organism>
<dbReference type="EMBL" id="CAKKNE010000004">
    <property type="protein sequence ID" value="CAH0373063.1"/>
    <property type="molecule type" value="Genomic_DNA"/>
</dbReference>
<evidence type="ECO:0000313" key="4">
    <source>
        <dbReference type="EMBL" id="CAE0703568.1"/>
    </source>
</evidence>
<dbReference type="SUPFAM" id="SSF81901">
    <property type="entry name" value="HCP-like"/>
    <property type="match status" value="1"/>
</dbReference>
<feature type="domain" description="U-box" evidence="3">
    <location>
        <begin position="42"/>
        <end position="105"/>
    </location>
</feature>
<name>A0A7S4A4Q9_9STRA</name>
<gene>
    <name evidence="4" type="ORF">PCAL00307_LOCUS19015</name>
    <name evidence="5" type="ORF">PECAL_4P02340</name>
</gene>
<sequence length="274" mass="30049">MFSGSWGAAKKRARDADADAVVTDDDSPEKKHKVALNAIAEELICPITQELPVEPVLAEDGRIYEKKDLLQWFGTDREAKSPTTGDIIGTTLKPAPQVRNTIEALVKSGAIEGEIAEAWTKKLADETRVKEARAKAEVGDAEAMWRLGVWHRHGTNGLVKDLAQARAWFERSAAARDPRGIACFGQSLLLGNGGPQDNVLGLVMVSQGAALGSDVGAYYLGWAFCKGWRGLTKDPVRARYWLKKVVDGECEYKNLMGKDVAEAARWARELEQEE</sequence>
<dbReference type="InterPro" id="IPR011990">
    <property type="entry name" value="TPR-like_helical_dom_sf"/>
</dbReference>
<feature type="region of interest" description="Disordered" evidence="2">
    <location>
        <begin position="1"/>
        <end position="27"/>
    </location>
</feature>
<dbReference type="SMART" id="SM00504">
    <property type="entry name" value="Ubox"/>
    <property type="match status" value="1"/>
</dbReference>
<dbReference type="PANTHER" id="PTHR11102">
    <property type="entry name" value="SEL-1-LIKE PROTEIN"/>
    <property type="match status" value="1"/>
</dbReference>
<evidence type="ECO:0000313" key="6">
    <source>
        <dbReference type="Proteomes" id="UP000789595"/>
    </source>
</evidence>
<dbReference type="GO" id="GO:0016567">
    <property type="term" value="P:protein ubiquitination"/>
    <property type="evidence" value="ECO:0007669"/>
    <property type="project" value="InterPro"/>
</dbReference>
<dbReference type="EMBL" id="HBIW01022028">
    <property type="protein sequence ID" value="CAE0703568.1"/>
    <property type="molecule type" value="Transcribed_RNA"/>
</dbReference>
<proteinExistence type="inferred from homology"/>
<evidence type="ECO:0000259" key="3">
    <source>
        <dbReference type="SMART" id="SM00504"/>
    </source>
</evidence>
<reference evidence="4" key="1">
    <citation type="submission" date="2021-01" db="EMBL/GenBank/DDBJ databases">
        <authorList>
            <person name="Corre E."/>
            <person name="Pelletier E."/>
            <person name="Niang G."/>
            <person name="Scheremetjew M."/>
            <person name="Finn R."/>
            <person name="Kale V."/>
            <person name="Holt S."/>
            <person name="Cochrane G."/>
            <person name="Meng A."/>
            <person name="Brown T."/>
            <person name="Cohen L."/>
        </authorList>
    </citation>
    <scope>NUCLEOTIDE SEQUENCE</scope>
    <source>
        <strain evidence="4">CCMP1756</strain>
    </source>
</reference>
<dbReference type="InterPro" id="IPR003613">
    <property type="entry name" value="Ubox_domain"/>
</dbReference>
<dbReference type="Gene3D" id="1.25.40.10">
    <property type="entry name" value="Tetratricopeptide repeat domain"/>
    <property type="match status" value="1"/>
</dbReference>
<dbReference type="GO" id="GO:0004842">
    <property type="term" value="F:ubiquitin-protein transferase activity"/>
    <property type="evidence" value="ECO:0007669"/>
    <property type="project" value="InterPro"/>
</dbReference>